<dbReference type="InterPro" id="IPR012677">
    <property type="entry name" value="Nucleotide-bd_a/b_plait_sf"/>
</dbReference>
<dbReference type="AlphaFoldDB" id="A0A067L1T3"/>
<dbReference type="EMBL" id="KK914318">
    <property type="protein sequence ID" value="KDP41168.1"/>
    <property type="molecule type" value="Genomic_DNA"/>
</dbReference>
<evidence type="ECO:0000259" key="2">
    <source>
        <dbReference type="PROSITE" id="PS50102"/>
    </source>
</evidence>
<dbReference type="Proteomes" id="UP000027138">
    <property type="component" value="Unassembled WGS sequence"/>
</dbReference>
<dbReference type="OrthoDB" id="7763451at2759"/>
<gene>
    <name evidence="3" type="ORF">JCGZ_15575</name>
</gene>
<dbReference type="Pfam" id="PF00076">
    <property type="entry name" value="RRM_1"/>
    <property type="match status" value="1"/>
</dbReference>
<sequence length="245" mass="26378">MNQGGYTVEVTGLSPKATEKDLYEFFSFSGVIEHVEIVRSGEYACTAYVTFKDSYGQETAVLLSGATILDQRVCITRWGHYVDEFDFWNRASTVVEDGTESNVLPQRSQYVPSAGEAMTMAQDVVKTMLAKGYILGKDALQKAKTFDESHQVSATAAAKVAELTERVGLADKIFAGMEAVKAVDQKYHVSDITKSAVSATGRTAAAAANSVVNSSYFSKGALWMSDALHRAAKAAADLGSRGVQQ</sequence>
<name>A0A067L1T3_JATCU</name>
<dbReference type="InterPro" id="IPR000504">
    <property type="entry name" value="RRM_dom"/>
</dbReference>
<keyword evidence="1" id="KW-0694">RNA-binding</keyword>
<keyword evidence="4" id="KW-1185">Reference proteome</keyword>
<accession>A0A067L1T3</accession>
<evidence type="ECO:0000313" key="4">
    <source>
        <dbReference type="Proteomes" id="UP000027138"/>
    </source>
</evidence>
<dbReference type="PANTHER" id="PTHR32343">
    <property type="entry name" value="SERINE/ARGININE-RICH SPLICING FACTOR"/>
    <property type="match status" value="1"/>
</dbReference>
<dbReference type="KEGG" id="jcu:105630409"/>
<dbReference type="PANTHER" id="PTHR32343:SF26">
    <property type="entry name" value="RNA-BINDING (RRM_RBD_RNP MOTIFS) FAMILY PROTEIN"/>
    <property type="match status" value="1"/>
</dbReference>
<evidence type="ECO:0000313" key="3">
    <source>
        <dbReference type="EMBL" id="KDP41168.1"/>
    </source>
</evidence>
<organism evidence="3 4">
    <name type="scientific">Jatropha curcas</name>
    <name type="common">Barbados nut</name>
    <dbReference type="NCBI Taxonomy" id="180498"/>
    <lineage>
        <taxon>Eukaryota</taxon>
        <taxon>Viridiplantae</taxon>
        <taxon>Streptophyta</taxon>
        <taxon>Embryophyta</taxon>
        <taxon>Tracheophyta</taxon>
        <taxon>Spermatophyta</taxon>
        <taxon>Magnoliopsida</taxon>
        <taxon>eudicotyledons</taxon>
        <taxon>Gunneridae</taxon>
        <taxon>Pentapetalae</taxon>
        <taxon>rosids</taxon>
        <taxon>fabids</taxon>
        <taxon>Malpighiales</taxon>
        <taxon>Euphorbiaceae</taxon>
        <taxon>Crotonoideae</taxon>
        <taxon>Jatropheae</taxon>
        <taxon>Jatropha</taxon>
    </lineage>
</organism>
<evidence type="ECO:0000256" key="1">
    <source>
        <dbReference type="PROSITE-ProRule" id="PRU00176"/>
    </source>
</evidence>
<proteinExistence type="predicted"/>
<dbReference type="GO" id="GO:0003723">
    <property type="term" value="F:RNA binding"/>
    <property type="evidence" value="ECO:0007669"/>
    <property type="project" value="UniProtKB-UniRule"/>
</dbReference>
<feature type="domain" description="RRM" evidence="2">
    <location>
        <begin position="6"/>
        <end position="72"/>
    </location>
</feature>
<dbReference type="PROSITE" id="PS50102">
    <property type="entry name" value="RRM"/>
    <property type="match status" value="1"/>
</dbReference>
<dbReference type="InterPro" id="IPR035979">
    <property type="entry name" value="RBD_domain_sf"/>
</dbReference>
<dbReference type="Gene3D" id="3.30.70.330">
    <property type="match status" value="1"/>
</dbReference>
<dbReference type="SUPFAM" id="SSF54928">
    <property type="entry name" value="RNA-binding domain, RBD"/>
    <property type="match status" value="1"/>
</dbReference>
<protein>
    <recommendedName>
        <fullName evidence="2">RRM domain-containing protein</fullName>
    </recommendedName>
</protein>
<reference evidence="3 4" key="1">
    <citation type="journal article" date="2014" name="PLoS ONE">
        <title>Global Analysis of Gene Expression Profiles in Physic Nut (Jatropha curcas L.) Seedlings Exposed to Salt Stress.</title>
        <authorList>
            <person name="Zhang L."/>
            <person name="Zhang C."/>
            <person name="Wu P."/>
            <person name="Chen Y."/>
            <person name="Li M."/>
            <person name="Jiang H."/>
            <person name="Wu G."/>
        </authorList>
    </citation>
    <scope>NUCLEOTIDE SEQUENCE [LARGE SCALE GENOMIC DNA]</scope>
    <source>
        <strain evidence="4">cv. GZQX0401</strain>
        <tissue evidence="3">Young leaves</tissue>
    </source>
</reference>
<dbReference type="InterPro" id="IPR034360">
    <property type="entry name" value="Vip1-like_RRM_plant"/>
</dbReference>
<dbReference type="SMART" id="SM00360">
    <property type="entry name" value="RRM"/>
    <property type="match status" value="1"/>
</dbReference>
<dbReference type="CDD" id="cd12269">
    <property type="entry name" value="RRM_Vip1_like"/>
    <property type="match status" value="1"/>
</dbReference>